<dbReference type="SUPFAM" id="SSF53448">
    <property type="entry name" value="Nucleotide-diphospho-sugar transferases"/>
    <property type="match status" value="1"/>
</dbReference>
<dbReference type="Pfam" id="PF09258">
    <property type="entry name" value="Glyco_transf_64"/>
    <property type="match status" value="1"/>
</dbReference>
<keyword evidence="6" id="KW-0808">Transferase</keyword>
<evidence type="ECO:0000256" key="6">
    <source>
        <dbReference type="ARBA" id="ARBA00022679"/>
    </source>
</evidence>
<evidence type="ECO:0000259" key="15">
    <source>
        <dbReference type="Pfam" id="PF09258"/>
    </source>
</evidence>
<dbReference type="SUPFAM" id="SSF75005">
    <property type="entry name" value="Arabinanase/levansucrase/invertase"/>
    <property type="match status" value="1"/>
</dbReference>
<dbReference type="Gene3D" id="2.115.10.20">
    <property type="entry name" value="Glycosyl hydrolase domain, family 43"/>
    <property type="match status" value="1"/>
</dbReference>
<feature type="non-terminal residue" evidence="17">
    <location>
        <position position="762"/>
    </location>
</feature>
<keyword evidence="10 14" id="KW-0472">Membrane</keyword>
<feature type="transmembrane region" description="Helical" evidence="14">
    <location>
        <begin position="39"/>
        <end position="65"/>
    </location>
</feature>
<dbReference type="InterPro" id="IPR023296">
    <property type="entry name" value="Glyco_hydro_beta-prop_sf"/>
</dbReference>
<feature type="transmembrane region" description="Helical" evidence="14">
    <location>
        <begin position="394"/>
        <end position="418"/>
    </location>
</feature>
<evidence type="ECO:0000259" key="16">
    <source>
        <dbReference type="Pfam" id="PF24793"/>
    </source>
</evidence>
<dbReference type="InterPro" id="IPR015338">
    <property type="entry name" value="GT64_dom"/>
</dbReference>
<comment type="cofactor">
    <cofactor evidence="1">
        <name>Mn(2+)</name>
        <dbReference type="ChEBI" id="CHEBI:29035"/>
    </cofactor>
</comment>
<evidence type="ECO:0000313" key="18">
    <source>
        <dbReference type="Proteomes" id="UP000824469"/>
    </source>
</evidence>
<organism evidence="17 18">
    <name type="scientific">Taxus chinensis</name>
    <name type="common">Chinese yew</name>
    <name type="synonym">Taxus wallichiana var. chinensis</name>
    <dbReference type="NCBI Taxonomy" id="29808"/>
    <lineage>
        <taxon>Eukaryota</taxon>
        <taxon>Viridiplantae</taxon>
        <taxon>Streptophyta</taxon>
        <taxon>Embryophyta</taxon>
        <taxon>Tracheophyta</taxon>
        <taxon>Spermatophyta</taxon>
        <taxon>Pinopsida</taxon>
        <taxon>Pinidae</taxon>
        <taxon>Conifers II</taxon>
        <taxon>Cupressales</taxon>
        <taxon>Taxaceae</taxon>
        <taxon>Taxus</taxon>
    </lineage>
</organism>
<sequence>DMGKGLKNSMPGSLGGVGCCDMSLKCRCRWRWDSPARTCVLSLTFIFFIASLLIFGALGMFFAWLSVSPFEKPAMNTLGCREDDEGSWSIGVYRGSNPFALHPIEDEGIQNDGSAAWPVANPVFTCASASDSSHPSNFVADPFLYIQGDALYLFFETKNAITMQGDIGVAKSVDQGATWHHLGIALDEEWHLSYPYVFEYDGQIYMTPEGSEKGDFRLYRALDFPLQWRLEKVLLKKPIVDAFVIHHNEHVWLFGSDFSRFGAKKNGELEIWYADSLFGTWKQHKGNPVHNLDKSLGARNGGRPFVFDGQLYRIGQDCGGTYGHRIRAFRVEVLTKEKYKEIEVPLGIIESKKGRNAWNGLRYHHLDAQQLSSGVWIAVMDGDRVPSGDRTRRFLLGSLAMFCLGVLIILVGVILGVVRCVFPLSRCLGAGKRNDTFSLWTRPHFTSRLHRVFSRLNRTCDALRGKIRLNTCGGSLLLCFLFVLAVVSVCVGVQCFFGGNGAEEAYSVQGQYSQFTMLTMTYEARLWNLKMYIKHYSRCASVREIVVVWNKGQPPNPETDFDSTVPVRIRVEEKNSLNNRFKSDPLIKTRAVFELDDDIMMTCDDVERGFRVWRENRDRLVGFYPRLIDGSPLKYRDEKYARTRKGYNMILTGAAFMDSESAFQKYWSDEAKEGRNLVDKFFNCEDILMNFLLANQSFTRTVEYVHPAWAVDTSKLSSAAISRDTQLHYRIRTNCLLKFSEIFGNLPLQKWEFDSRKDGWDL</sequence>
<evidence type="ECO:0000313" key="17">
    <source>
        <dbReference type="EMBL" id="KAH9312959.1"/>
    </source>
</evidence>
<gene>
    <name evidence="17" type="ORF">KI387_027994</name>
</gene>
<evidence type="ECO:0000256" key="9">
    <source>
        <dbReference type="ARBA" id="ARBA00022989"/>
    </source>
</evidence>
<comment type="caution">
    <text evidence="17">The sequence shown here is derived from an EMBL/GenBank/DDBJ whole genome shotgun (WGS) entry which is preliminary data.</text>
</comment>
<evidence type="ECO:0000256" key="12">
    <source>
        <dbReference type="ARBA" id="ARBA00023211"/>
    </source>
</evidence>
<keyword evidence="7 14" id="KW-0812">Transmembrane</keyword>
<proteinExistence type="inferred from homology"/>
<dbReference type="Gene3D" id="3.90.550.10">
    <property type="entry name" value="Spore Coat Polysaccharide Biosynthesis Protein SpsA, Chain A"/>
    <property type="match status" value="1"/>
</dbReference>
<dbReference type="InterPro" id="IPR029044">
    <property type="entry name" value="Nucleotide-diphossugar_trans"/>
</dbReference>
<dbReference type="Proteomes" id="UP000824469">
    <property type="component" value="Unassembled WGS sequence"/>
</dbReference>
<comment type="pathway">
    <text evidence="3">Sphingolipid metabolism.</text>
</comment>
<keyword evidence="18" id="KW-1185">Reference proteome</keyword>
<dbReference type="FunFam" id="3.90.550.10:FF:000095">
    <property type="entry name" value="Glycosyltransferase family protein 64 protein C5"/>
    <property type="match status" value="1"/>
</dbReference>
<evidence type="ECO:0000256" key="3">
    <source>
        <dbReference type="ARBA" id="ARBA00004991"/>
    </source>
</evidence>
<evidence type="ECO:0000256" key="13">
    <source>
        <dbReference type="ARBA" id="ARBA00069035"/>
    </source>
</evidence>
<feature type="transmembrane region" description="Helical" evidence="14">
    <location>
        <begin position="476"/>
        <end position="499"/>
    </location>
</feature>
<evidence type="ECO:0000256" key="7">
    <source>
        <dbReference type="ARBA" id="ARBA00022692"/>
    </source>
</evidence>
<dbReference type="GO" id="GO:0016757">
    <property type="term" value="F:glycosyltransferase activity"/>
    <property type="evidence" value="ECO:0007669"/>
    <property type="project" value="InterPro"/>
</dbReference>
<dbReference type="GO" id="GO:0046872">
    <property type="term" value="F:metal ion binding"/>
    <property type="evidence" value="ECO:0007669"/>
    <property type="project" value="UniProtKB-KW"/>
</dbReference>
<comment type="subcellular location">
    <subcellularLocation>
        <location evidence="2">Membrane</location>
        <topology evidence="2">Multi-pass membrane protein</topology>
    </subcellularLocation>
</comment>
<feature type="domain" description="Glycosyl transferase 64" evidence="15">
    <location>
        <begin position="515"/>
        <end position="755"/>
    </location>
</feature>
<reference evidence="17 18" key="1">
    <citation type="journal article" date="2021" name="Nat. Plants">
        <title>The Taxus genome provides insights into paclitaxel biosynthesis.</title>
        <authorList>
            <person name="Xiong X."/>
            <person name="Gou J."/>
            <person name="Liao Q."/>
            <person name="Li Y."/>
            <person name="Zhou Q."/>
            <person name="Bi G."/>
            <person name="Li C."/>
            <person name="Du R."/>
            <person name="Wang X."/>
            <person name="Sun T."/>
            <person name="Guo L."/>
            <person name="Liang H."/>
            <person name="Lu P."/>
            <person name="Wu Y."/>
            <person name="Zhang Z."/>
            <person name="Ro D.K."/>
            <person name="Shang Y."/>
            <person name="Huang S."/>
            <person name="Yan J."/>
        </authorList>
    </citation>
    <scope>NUCLEOTIDE SEQUENCE [LARGE SCALE GENOMIC DNA]</scope>
    <source>
        <strain evidence="17">Ta-2019</strain>
    </source>
</reference>
<dbReference type="GO" id="GO:0016020">
    <property type="term" value="C:membrane"/>
    <property type="evidence" value="ECO:0007669"/>
    <property type="project" value="UniProtKB-SubCell"/>
</dbReference>
<keyword evidence="9 14" id="KW-1133">Transmembrane helix</keyword>
<accession>A0AA38G0Y5</accession>
<dbReference type="OMA" id="RWEFGER"/>
<feature type="domain" description="Glucosamine inositolphosphorylceramide transferase 1 N-terminal" evidence="16">
    <location>
        <begin position="80"/>
        <end position="383"/>
    </location>
</feature>
<evidence type="ECO:0000256" key="8">
    <source>
        <dbReference type="ARBA" id="ARBA00022723"/>
    </source>
</evidence>
<dbReference type="Pfam" id="PF24793">
    <property type="entry name" value="GINT1_N"/>
    <property type="match status" value="1"/>
</dbReference>
<keyword evidence="8" id="KW-0479">Metal-binding</keyword>
<protein>
    <recommendedName>
        <fullName evidence="13">Glucosamine inositolphosphorylceramide transferase 1</fullName>
    </recommendedName>
</protein>
<dbReference type="PANTHER" id="PTHR48261:SF6">
    <property type="entry name" value="GLYCOSYLTRANSFERASE FAMILY PROTEIN"/>
    <property type="match status" value="1"/>
</dbReference>
<evidence type="ECO:0000256" key="10">
    <source>
        <dbReference type="ARBA" id="ARBA00023136"/>
    </source>
</evidence>
<evidence type="ECO:0000256" key="11">
    <source>
        <dbReference type="ARBA" id="ARBA00023157"/>
    </source>
</evidence>
<keyword evidence="12" id="KW-0464">Manganese</keyword>
<evidence type="ECO:0000256" key="1">
    <source>
        <dbReference type="ARBA" id="ARBA00001936"/>
    </source>
</evidence>
<comment type="pathway">
    <text evidence="4">Lipid metabolism.</text>
</comment>
<evidence type="ECO:0000256" key="14">
    <source>
        <dbReference type="SAM" id="Phobius"/>
    </source>
</evidence>
<dbReference type="PANTHER" id="PTHR48261">
    <property type="entry name" value="ACETYLGLUCOSAMINYLTRANSFERASE"/>
    <property type="match status" value="1"/>
</dbReference>
<name>A0AA38G0Y5_TAXCH</name>
<evidence type="ECO:0000256" key="5">
    <source>
        <dbReference type="ARBA" id="ARBA00008700"/>
    </source>
</evidence>
<dbReference type="FunFam" id="2.115.10.20:FF:000004">
    <property type="entry name" value="Glucosamine inositolphosphorylceramide transferase 1"/>
    <property type="match status" value="1"/>
</dbReference>
<evidence type="ECO:0000256" key="4">
    <source>
        <dbReference type="ARBA" id="ARBA00005189"/>
    </source>
</evidence>
<dbReference type="InterPro" id="IPR004263">
    <property type="entry name" value="Exostosin"/>
</dbReference>
<keyword evidence="11" id="KW-1015">Disulfide bond</keyword>
<evidence type="ECO:0000256" key="2">
    <source>
        <dbReference type="ARBA" id="ARBA00004141"/>
    </source>
</evidence>
<dbReference type="EMBL" id="JAHRHJ020000006">
    <property type="protein sequence ID" value="KAH9312959.1"/>
    <property type="molecule type" value="Genomic_DNA"/>
</dbReference>
<comment type="similarity">
    <text evidence="5">Belongs to the glycosyltransferase 64 family.</text>
</comment>
<dbReference type="InterPro" id="IPR056442">
    <property type="entry name" value="GINT1_N"/>
</dbReference>
<dbReference type="AlphaFoldDB" id="A0AA38G0Y5"/>